<sequence>MVSSCIPWHHVSLFFVPYQEPPLVTTNTVLSNLAVDYPFDKVSCYVSDDGAVMLSFESLSETSEFARKWVLFYKKYNIEPRAPELSFDPLDFSTKKGESSTWMIGSCLGNLLTLGDR</sequence>
<dbReference type="GO" id="GO:0016020">
    <property type="term" value="C:membrane"/>
    <property type="evidence" value="ECO:0007669"/>
    <property type="project" value="InterPro"/>
</dbReference>
<dbReference type="GO" id="GO:0030244">
    <property type="term" value="P:cellulose biosynthetic process"/>
    <property type="evidence" value="ECO:0007669"/>
    <property type="project" value="InterPro"/>
</dbReference>
<feature type="binding site" evidence="8">
    <location>
        <position position="20"/>
    </location>
    <ligand>
        <name>UDP-alpha-D-glucose</name>
        <dbReference type="ChEBI" id="CHEBI:58885"/>
    </ligand>
</feature>
<evidence type="ECO:0000256" key="5">
    <source>
        <dbReference type="ARBA" id="ARBA00022989"/>
    </source>
</evidence>
<evidence type="ECO:0000256" key="8">
    <source>
        <dbReference type="PIRSR" id="PIRSR605150-2"/>
    </source>
</evidence>
<evidence type="ECO:0000256" key="4">
    <source>
        <dbReference type="ARBA" id="ARBA00022692"/>
    </source>
</evidence>
<dbReference type="GO" id="GO:0071555">
    <property type="term" value="P:cell wall organization"/>
    <property type="evidence" value="ECO:0007669"/>
    <property type="project" value="UniProtKB-KW"/>
</dbReference>
<evidence type="ECO:0000256" key="3">
    <source>
        <dbReference type="ARBA" id="ARBA00022679"/>
    </source>
</evidence>
<keyword evidence="10" id="KW-1185">Reference proteome</keyword>
<dbReference type="AlphaFoldDB" id="A0AAD5GM48"/>
<keyword evidence="4" id="KW-0812">Transmembrane</keyword>
<gene>
    <name evidence="9" type="ORF">M8C21_024467</name>
</gene>
<evidence type="ECO:0000256" key="1">
    <source>
        <dbReference type="ARBA" id="ARBA00004308"/>
    </source>
</evidence>
<evidence type="ECO:0000256" key="7">
    <source>
        <dbReference type="ARBA" id="ARBA00023316"/>
    </source>
</evidence>
<dbReference type="GO" id="GO:0012505">
    <property type="term" value="C:endomembrane system"/>
    <property type="evidence" value="ECO:0007669"/>
    <property type="project" value="UniProtKB-SubCell"/>
</dbReference>
<comment type="subcellular location">
    <subcellularLocation>
        <location evidence="1">Endomembrane system</location>
    </subcellularLocation>
</comment>
<accession>A0AAD5GM48</accession>
<dbReference type="InterPro" id="IPR005150">
    <property type="entry name" value="Cellulose_synth"/>
</dbReference>
<protein>
    <submittedName>
        <fullName evidence="9">Uncharacterized protein</fullName>
    </submittedName>
</protein>
<feature type="non-terminal residue" evidence="9">
    <location>
        <position position="117"/>
    </location>
</feature>
<dbReference type="GO" id="GO:0016760">
    <property type="term" value="F:cellulose synthase (UDP-forming) activity"/>
    <property type="evidence" value="ECO:0007669"/>
    <property type="project" value="InterPro"/>
</dbReference>
<keyword evidence="2" id="KW-0328">Glycosyltransferase</keyword>
<feature type="binding site" evidence="8">
    <location>
        <position position="49"/>
    </location>
    <ligand>
        <name>UDP-alpha-D-glucose</name>
        <dbReference type="ChEBI" id="CHEBI:58885"/>
    </ligand>
</feature>
<dbReference type="EMBL" id="JAMZMK010007303">
    <property type="protein sequence ID" value="KAI7745286.1"/>
    <property type="molecule type" value="Genomic_DNA"/>
</dbReference>
<proteinExistence type="predicted"/>
<keyword evidence="7" id="KW-0961">Cell wall biogenesis/degradation</keyword>
<keyword evidence="6" id="KW-0472">Membrane</keyword>
<evidence type="ECO:0000256" key="6">
    <source>
        <dbReference type="ARBA" id="ARBA00023136"/>
    </source>
</evidence>
<dbReference type="Proteomes" id="UP001206925">
    <property type="component" value="Unassembled WGS sequence"/>
</dbReference>
<evidence type="ECO:0000313" key="10">
    <source>
        <dbReference type="Proteomes" id="UP001206925"/>
    </source>
</evidence>
<reference evidence="9" key="1">
    <citation type="submission" date="2022-06" db="EMBL/GenBank/DDBJ databases">
        <title>Uncovering the hologenomic basis of an extraordinary plant invasion.</title>
        <authorList>
            <person name="Bieker V.C."/>
            <person name="Martin M.D."/>
            <person name="Gilbert T."/>
            <person name="Hodgins K."/>
            <person name="Battlay P."/>
            <person name="Petersen B."/>
            <person name="Wilson J."/>
        </authorList>
    </citation>
    <scope>NUCLEOTIDE SEQUENCE</scope>
    <source>
        <strain evidence="9">AA19_3_7</strain>
        <tissue evidence="9">Leaf</tissue>
    </source>
</reference>
<keyword evidence="3" id="KW-0808">Transferase</keyword>
<dbReference type="PANTHER" id="PTHR13301">
    <property type="entry name" value="X-BOX TRANSCRIPTION FACTOR-RELATED"/>
    <property type="match status" value="1"/>
</dbReference>
<keyword evidence="5" id="KW-1133">Transmembrane helix</keyword>
<evidence type="ECO:0000313" key="9">
    <source>
        <dbReference type="EMBL" id="KAI7745286.1"/>
    </source>
</evidence>
<dbReference type="Pfam" id="PF03552">
    <property type="entry name" value="Cellulose_synt"/>
    <property type="match status" value="1"/>
</dbReference>
<name>A0AAD5GM48_AMBAR</name>
<comment type="caution">
    <text evidence="9">The sequence shown here is derived from an EMBL/GenBank/DDBJ whole genome shotgun (WGS) entry which is preliminary data.</text>
</comment>
<organism evidence="9 10">
    <name type="scientific">Ambrosia artemisiifolia</name>
    <name type="common">Common ragweed</name>
    <dbReference type="NCBI Taxonomy" id="4212"/>
    <lineage>
        <taxon>Eukaryota</taxon>
        <taxon>Viridiplantae</taxon>
        <taxon>Streptophyta</taxon>
        <taxon>Embryophyta</taxon>
        <taxon>Tracheophyta</taxon>
        <taxon>Spermatophyta</taxon>
        <taxon>Magnoliopsida</taxon>
        <taxon>eudicotyledons</taxon>
        <taxon>Gunneridae</taxon>
        <taxon>Pentapetalae</taxon>
        <taxon>asterids</taxon>
        <taxon>campanulids</taxon>
        <taxon>Asterales</taxon>
        <taxon>Asteraceae</taxon>
        <taxon>Asteroideae</taxon>
        <taxon>Heliantheae alliance</taxon>
        <taxon>Heliantheae</taxon>
        <taxon>Ambrosia</taxon>
    </lineage>
</organism>
<evidence type="ECO:0000256" key="2">
    <source>
        <dbReference type="ARBA" id="ARBA00022676"/>
    </source>
</evidence>